<evidence type="ECO:0000313" key="5">
    <source>
        <dbReference type="Proteomes" id="UP000176527"/>
    </source>
</evidence>
<protein>
    <submittedName>
        <fullName evidence="4">Glycosyl transferase family 2</fullName>
    </submittedName>
</protein>
<organism evidence="4 5">
    <name type="scientific">Candidatus Daviesbacteria bacterium RIFCSPHIGHO2_12_FULL_37_11</name>
    <dbReference type="NCBI Taxonomy" id="1797777"/>
    <lineage>
        <taxon>Bacteria</taxon>
        <taxon>Candidatus Daviesiibacteriota</taxon>
    </lineage>
</organism>
<gene>
    <name evidence="4" type="ORF">A3F00_05640</name>
</gene>
<keyword evidence="1 4" id="KW-0808">Transferase</keyword>
<dbReference type="GO" id="GO:0016779">
    <property type="term" value="F:nucleotidyltransferase activity"/>
    <property type="evidence" value="ECO:0007669"/>
    <property type="project" value="UniProtKB-KW"/>
</dbReference>
<name>A0A1F5KBQ9_9BACT</name>
<dbReference type="EMBL" id="MFDE01000024">
    <property type="protein sequence ID" value="OGE38329.1"/>
    <property type="molecule type" value="Genomic_DNA"/>
</dbReference>
<dbReference type="Pfam" id="PF00483">
    <property type="entry name" value="NTP_transferase"/>
    <property type="match status" value="1"/>
</dbReference>
<evidence type="ECO:0000256" key="1">
    <source>
        <dbReference type="ARBA" id="ARBA00022679"/>
    </source>
</evidence>
<dbReference type="SUPFAM" id="SSF53448">
    <property type="entry name" value="Nucleotide-diphospho-sugar transferases"/>
    <property type="match status" value="1"/>
</dbReference>
<feature type="domain" description="Nucleotidyl transferase" evidence="3">
    <location>
        <begin position="16"/>
        <end position="186"/>
    </location>
</feature>
<dbReference type="InterPro" id="IPR029044">
    <property type="entry name" value="Nucleotide-diphossugar_trans"/>
</dbReference>
<reference evidence="4 5" key="1">
    <citation type="journal article" date="2016" name="Nat. Commun.">
        <title>Thousands of microbial genomes shed light on interconnected biogeochemical processes in an aquifer system.</title>
        <authorList>
            <person name="Anantharaman K."/>
            <person name="Brown C.T."/>
            <person name="Hug L.A."/>
            <person name="Sharon I."/>
            <person name="Castelle C.J."/>
            <person name="Probst A.J."/>
            <person name="Thomas B.C."/>
            <person name="Singh A."/>
            <person name="Wilkins M.J."/>
            <person name="Karaoz U."/>
            <person name="Brodie E.L."/>
            <person name="Williams K.H."/>
            <person name="Hubbard S.S."/>
            <person name="Banfield J.F."/>
        </authorList>
    </citation>
    <scope>NUCLEOTIDE SEQUENCE [LARGE SCALE GENOMIC DNA]</scope>
</reference>
<keyword evidence="2" id="KW-0548">Nucleotidyltransferase</keyword>
<dbReference type="Proteomes" id="UP000176527">
    <property type="component" value="Unassembled WGS sequence"/>
</dbReference>
<dbReference type="InterPro" id="IPR016873">
    <property type="entry name" value="Caps_polysacc_synth_BcbE_prd"/>
</dbReference>
<proteinExistence type="predicted"/>
<comment type="caution">
    <text evidence="4">The sequence shown here is derived from an EMBL/GenBank/DDBJ whole genome shotgun (WGS) entry which is preliminary data.</text>
</comment>
<dbReference type="CDD" id="cd04183">
    <property type="entry name" value="GT2_BcE_like"/>
    <property type="match status" value="1"/>
</dbReference>
<dbReference type="InterPro" id="IPR050065">
    <property type="entry name" value="GlmU-like"/>
</dbReference>
<dbReference type="PIRSF" id="PIRSF028162">
    <property type="entry name" value="BcbE_prd"/>
    <property type="match status" value="1"/>
</dbReference>
<dbReference type="PANTHER" id="PTHR43584">
    <property type="entry name" value="NUCLEOTIDYL TRANSFERASE"/>
    <property type="match status" value="1"/>
</dbReference>
<evidence type="ECO:0000313" key="4">
    <source>
        <dbReference type="EMBL" id="OGE38329.1"/>
    </source>
</evidence>
<dbReference type="PANTHER" id="PTHR43584:SF8">
    <property type="entry name" value="N-ACETYLMURAMATE ALPHA-1-PHOSPHATE URIDYLYLTRANSFERASE"/>
    <property type="match status" value="1"/>
</dbReference>
<evidence type="ECO:0000256" key="2">
    <source>
        <dbReference type="ARBA" id="ARBA00022695"/>
    </source>
</evidence>
<sequence>MKIEEKKINIVIPITGAGTSFQTAGYTFPKPLIDINGKPMIQLVIENIRSKFKHRFILICKKEHFDKYSLNQIFDNATKGNFSSIQLTSPTQGATCTVLTAVDFINNEDELIIANGDQIIDSDIDKFIVFARKSKADGVILTFTSQHPRWSYARVDKKGIVLETAEKKVISNHATSGIYYFKQGKLFVEAATSMISKDIRFNNDFYVCPVYNELILSGKKIIIWEIKHSQMHGLGTPEDLNKYLSLVEKK</sequence>
<dbReference type="Gene3D" id="3.90.550.10">
    <property type="entry name" value="Spore Coat Polysaccharide Biosynthesis Protein SpsA, Chain A"/>
    <property type="match status" value="1"/>
</dbReference>
<accession>A0A1F5KBQ9</accession>
<evidence type="ECO:0000259" key="3">
    <source>
        <dbReference type="Pfam" id="PF00483"/>
    </source>
</evidence>
<dbReference type="InterPro" id="IPR005835">
    <property type="entry name" value="NTP_transferase_dom"/>
</dbReference>
<dbReference type="AlphaFoldDB" id="A0A1F5KBQ9"/>